<comment type="caution">
    <text evidence="1">The sequence shown here is derived from an EMBL/GenBank/DDBJ whole genome shotgun (WGS) entry which is preliminary data.</text>
</comment>
<dbReference type="EMBL" id="RRZK01000005">
    <property type="protein sequence ID" value="TDB67217.1"/>
    <property type="molecule type" value="Genomic_DNA"/>
</dbReference>
<gene>
    <name evidence="1" type="ORF">EIY72_03985</name>
</gene>
<sequence>MDKHPADLEATMTYEVTIEEFVLQCNVTHCVSVKGDPTSWASPDDYYGYSEMEFEIVSGYTYDESDNVVDIGKNGCAAIAERLAEEIEEKLWEQVAAEREDACDYEDRDYGDWEAA</sequence>
<accession>A0A4R4KGP2</accession>
<evidence type="ECO:0000313" key="2">
    <source>
        <dbReference type="Proteomes" id="UP000295254"/>
    </source>
</evidence>
<dbReference type="AlphaFoldDB" id="A0A4R4KGP2"/>
<organism evidence="1 2">
    <name type="scientific">Pseudomonas vancouverensis</name>
    <dbReference type="NCBI Taxonomy" id="95300"/>
    <lineage>
        <taxon>Bacteria</taxon>
        <taxon>Pseudomonadati</taxon>
        <taxon>Pseudomonadota</taxon>
        <taxon>Gammaproteobacteria</taxon>
        <taxon>Pseudomonadales</taxon>
        <taxon>Pseudomonadaceae</taxon>
        <taxon>Pseudomonas</taxon>
    </lineage>
</organism>
<name>A0A4R4KGP2_PSEVA</name>
<evidence type="ECO:0000313" key="1">
    <source>
        <dbReference type="EMBL" id="TDB67217.1"/>
    </source>
</evidence>
<proteinExistence type="predicted"/>
<keyword evidence="2" id="KW-1185">Reference proteome</keyword>
<dbReference type="Proteomes" id="UP000295254">
    <property type="component" value="Unassembled WGS sequence"/>
</dbReference>
<reference evidence="2" key="1">
    <citation type="journal article" date="2019" name="bioRxiv">
        <title>Bacterially produced spermidine induces plant systemic susceptibility to pathogens.</title>
        <authorList>
            <person name="Melnyk R.A."/>
            <person name="Beskrovnaya P.A."/>
            <person name="Liu Z."/>
            <person name="Song Y."/>
            <person name="Haney C.H."/>
        </authorList>
    </citation>
    <scope>NUCLEOTIDE SEQUENCE [LARGE SCALE GENOMIC DNA]</scope>
    <source>
        <strain evidence="2">Dha-51</strain>
    </source>
</reference>
<protein>
    <submittedName>
        <fullName evidence="1">Uncharacterized protein</fullName>
    </submittedName>
</protein>
<dbReference type="OrthoDB" id="6890537at2"/>
<dbReference type="RefSeq" id="WP_132680108.1">
    <property type="nucleotide sequence ID" value="NZ_LT629803.1"/>
</dbReference>